<evidence type="ECO:0000256" key="1">
    <source>
        <dbReference type="ARBA" id="ARBA00007317"/>
    </source>
</evidence>
<dbReference type="SUPFAM" id="SSF51230">
    <property type="entry name" value="Single hybrid motif"/>
    <property type="match status" value="1"/>
</dbReference>
<dbReference type="InterPro" id="IPR045257">
    <property type="entry name" value="E2/Pdx1"/>
</dbReference>
<dbReference type="STRING" id="97359.A0A550BWW1"/>
<comment type="similarity">
    <text evidence="1">Belongs to the 2-oxoacid dehydrogenase family.</text>
</comment>
<evidence type="ECO:0000259" key="5">
    <source>
        <dbReference type="PROSITE" id="PS51826"/>
    </source>
</evidence>
<sequence>MSATLRVASTLAKVPMARLVAARALHCSAVRGCISRLAMPIPYPDMEEGDIATWKMKEGDIFHVGDVLLEIETEKTVVDVEAQRDGIVGKIIVPDGFKHVRAGRVIALLADEGDDISRLEAPAQPFFPSVRRLLATHAITSTVAAAIPGSGVRGMLTKGDVLAYIRAQEVEAAEADEERALAVIDTPVVDAGALVLPSWLLAALRTRVLAASVSSPVALITRLLARARQYWPPRFPNQSSRCSLLDGPLPIIHLARPHPPLPSP</sequence>
<dbReference type="Gene3D" id="2.40.50.100">
    <property type="match status" value="1"/>
</dbReference>
<feature type="domain" description="Peripheral subunit-binding (PSBD)" evidence="5">
    <location>
        <begin position="125"/>
        <end position="165"/>
    </location>
</feature>
<accession>A0A550BWW1</accession>
<dbReference type="GO" id="GO:0045254">
    <property type="term" value="C:pyruvate dehydrogenase complex"/>
    <property type="evidence" value="ECO:0007669"/>
    <property type="project" value="InterPro"/>
</dbReference>
<evidence type="ECO:0000259" key="4">
    <source>
        <dbReference type="PROSITE" id="PS50968"/>
    </source>
</evidence>
<gene>
    <name evidence="6" type="ORF">BD626DRAFT_227238</name>
</gene>
<dbReference type="PROSITE" id="PS51826">
    <property type="entry name" value="PSBD"/>
    <property type="match status" value="1"/>
</dbReference>
<dbReference type="InterPro" id="IPR036625">
    <property type="entry name" value="E3-bd_dom_sf"/>
</dbReference>
<dbReference type="InterPro" id="IPR011053">
    <property type="entry name" value="Single_hybrid_motif"/>
</dbReference>
<dbReference type="OrthoDB" id="537444at2759"/>
<dbReference type="GO" id="GO:0004742">
    <property type="term" value="F:dihydrolipoyllysine-residue acetyltransferase activity"/>
    <property type="evidence" value="ECO:0007669"/>
    <property type="project" value="TreeGrafter"/>
</dbReference>
<dbReference type="PROSITE" id="PS00189">
    <property type="entry name" value="LIPOYL"/>
    <property type="match status" value="1"/>
</dbReference>
<dbReference type="InterPro" id="IPR004167">
    <property type="entry name" value="PSBD"/>
</dbReference>
<name>A0A550BWW1_9AGAR</name>
<dbReference type="PANTHER" id="PTHR23151">
    <property type="entry name" value="DIHYDROLIPOAMIDE ACETYL/SUCCINYL-TRANSFERASE-RELATED"/>
    <property type="match status" value="1"/>
</dbReference>
<organism evidence="6 7">
    <name type="scientific">Schizophyllum amplum</name>
    <dbReference type="NCBI Taxonomy" id="97359"/>
    <lineage>
        <taxon>Eukaryota</taxon>
        <taxon>Fungi</taxon>
        <taxon>Dikarya</taxon>
        <taxon>Basidiomycota</taxon>
        <taxon>Agaricomycotina</taxon>
        <taxon>Agaricomycetes</taxon>
        <taxon>Agaricomycetidae</taxon>
        <taxon>Agaricales</taxon>
        <taxon>Schizophyllaceae</taxon>
        <taxon>Schizophyllum</taxon>
    </lineage>
</organism>
<dbReference type="InterPro" id="IPR000089">
    <property type="entry name" value="Biotin_lipoyl"/>
</dbReference>
<dbReference type="InterPro" id="IPR003016">
    <property type="entry name" value="2-oxoA_DH_lipoyl-BS"/>
</dbReference>
<feature type="domain" description="Lipoyl-binding" evidence="4">
    <location>
        <begin position="34"/>
        <end position="110"/>
    </location>
</feature>
<dbReference type="GO" id="GO:0006086">
    <property type="term" value="P:pyruvate decarboxylation to acetyl-CoA"/>
    <property type="evidence" value="ECO:0007669"/>
    <property type="project" value="InterPro"/>
</dbReference>
<dbReference type="EMBL" id="VDMD01000054">
    <property type="protein sequence ID" value="TRM57032.1"/>
    <property type="molecule type" value="Genomic_DNA"/>
</dbReference>
<dbReference type="PANTHER" id="PTHR23151:SF82">
    <property type="entry name" value="PYRUVATE DEHYDROGENASE COMPLEX PROTEIN X COMPONENT, MITOCHONDRIAL"/>
    <property type="match status" value="1"/>
</dbReference>
<keyword evidence="7" id="KW-1185">Reference proteome</keyword>
<dbReference type="SUPFAM" id="SSF47005">
    <property type="entry name" value="Peripheral subunit-binding domain of 2-oxo acid dehydrogenase complex"/>
    <property type="match status" value="1"/>
</dbReference>
<dbReference type="Gene3D" id="4.10.320.10">
    <property type="entry name" value="E3-binding domain"/>
    <property type="match status" value="1"/>
</dbReference>
<evidence type="ECO:0000313" key="6">
    <source>
        <dbReference type="EMBL" id="TRM57032.1"/>
    </source>
</evidence>
<protein>
    <submittedName>
        <fullName evidence="6">Single hybrid motif-containing protein</fullName>
    </submittedName>
</protein>
<proteinExistence type="inferred from homology"/>
<dbReference type="CDD" id="cd06849">
    <property type="entry name" value="lipoyl_domain"/>
    <property type="match status" value="1"/>
</dbReference>
<reference evidence="6 7" key="1">
    <citation type="journal article" date="2019" name="New Phytol.">
        <title>Comparative genomics reveals unique wood-decay strategies and fruiting body development in the Schizophyllaceae.</title>
        <authorList>
            <person name="Almasi E."/>
            <person name="Sahu N."/>
            <person name="Krizsan K."/>
            <person name="Balint B."/>
            <person name="Kovacs G.M."/>
            <person name="Kiss B."/>
            <person name="Cseklye J."/>
            <person name="Drula E."/>
            <person name="Henrissat B."/>
            <person name="Nagy I."/>
            <person name="Chovatia M."/>
            <person name="Adam C."/>
            <person name="LaButti K."/>
            <person name="Lipzen A."/>
            <person name="Riley R."/>
            <person name="Grigoriev I.V."/>
            <person name="Nagy L.G."/>
        </authorList>
    </citation>
    <scope>NUCLEOTIDE SEQUENCE [LARGE SCALE GENOMIC DNA]</scope>
    <source>
        <strain evidence="6 7">NL-1724</strain>
    </source>
</reference>
<evidence type="ECO:0000256" key="2">
    <source>
        <dbReference type="ARBA" id="ARBA00022823"/>
    </source>
</evidence>
<dbReference type="Pfam" id="PF00364">
    <property type="entry name" value="Biotin_lipoyl"/>
    <property type="match status" value="1"/>
</dbReference>
<dbReference type="Proteomes" id="UP000320762">
    <property type="component" value="Unassembled WGS sequence"/>
</dbReference>
<dbReference type="PROSITE" id="PS50968">
    <property type="entry name" value="BIOTINYL_LIPOYL"/>
    <property type="match status" value="1"/>
</dbReference>
<keyword evidence="2" id="KW-0450">Lipoyl</keyword>
<dbReference type="AlphaFoldDB" id="A0A550BWW1"/>
<evidence type="ECO:0000313" key="7">
    <source>
        <dbReference type="Proteomes" id="UP000320762"/>
    </source>
</evidence>
<evidence type="ECO:0000256" key="3">
    <source>
        <dbReference type="ARBA" id="ARBA00022946"/>
    </source>
</evidence>
<comment type="caution">
    <text evidence="6">The sequence shown here is derived from an EMBL/GenBank/DDBJ whole genome shotgun (WGS) entry which is preliminary data.</text>
</comment>
<keyword evidence="3" id="KW-0809">Transit peptide</keyword>